<evidence type="ECO:0000313" key="13">
    <source>
        <dbReference type="Proteomes" id="UP000706039"/>
    </source>
</evidence>
<evidence type="ECO:0000259" key="11">
    <source>
        <dbReference type="PROSITE" id="PS52015"/>
    </source>
</evidence>
<evidence type="ECO:0000256" key="2">
    <source>
        <dbReference type="ARBA" id="ARBA00006555"/>
    </source>
</evidence>
<dbReference type="EMBL" id="JAINVV010000006">
    <property type="protein sequence ID" value="MBY8823441.1"/>
    <property type="molecule type" value="Genomic_DNA"/>
</dbReference>
<keyword evidence="9" id="KW-0472">Membrane</keyword>
<evidence type="ECO:0000256" key="9">
    <source>
        <dbReference type="ARBA" id="ARBA00023136"/>
    </source>
</evidence>
<sequence>MTTARRLGVSSVRGLRRIERTDGATLYHVVFGERRRARKRAKLSFDDDELEDVDRRQLSWRGWTAVIGIHAILVLTPLIHYNRATPPEGDTREGMTVDLVVEPGQAPRDAVRARPVAGADAEDATRDAPRLPRVVDAPEKQAAAGSASAPAPSIAPVPSPDISHATRVDARAAPLATAPSIAGARAISTEEERWEGEILGRIAAKKRYPRAALSSGAEDVITLRLVIDRKGALLHAELLRSRGHAELDREVLALAKRAAPYPKPPDSVPGENFSMLVPVEFVIRRR</sequence>
<evidence type="ECO:0000256" key="7">
    <source>
        <dbReference type="ARBA" id="ARBA00022927"/>
    </source>
</evidence>
<dbReference type="InterPro" id="IPR051045">
    <property type="entry name" value="TonB-dependent_transducer"/>
</dbReference>
<comment type="similarity">
    <text evidence="2">Belongs to the TonB family.</text>
</comment>
<feature type="region of interest" description="Disordered" evidence="10">
    <location>
        <begin position="106"/>
        <end position="156"/>
    </location>
</feature>
<feature type="compositionally biased region" description="Low complexity" evidence="10">
    <location>
        <begin position="140"/>
        <end position="152"/>
    </location>
</feature>
<keyword evidence="5" id="KW-0997">Cell inner membrane</keyword>
<dbReference type="SUPFAM" id="SSF74653">
    <property type="entry name" value="TolA/TonB C-terminal domain"/>
    <property type="match status" value="1"/>
</dbReference>
<comment type="caution">
    <text evidence="12">The sequence shown here is derived from an EMBL/GenBank/DDBJ whole genome shotgun (WGS) entry which is preliminary data.</text>
</comment>
<keyword evidence="6" id="KW-0812">Transmembrane</keyword>
<dbReference type="PROSITE" id="PS52015">
    <property type="entry name" value="TONB_CTD"/>
    <property type="match status" value="1"/>
</dbReference>
<evidence type="ECO:0000256" key="8">
    <source>
        <dbReference type="ARBA" id="ARBA00022989"/>
    </source>
</evidence>
<dbReference type="PANTHER" id="PTHR33446">
    <property type="entry name" value="PROTEIN TONB-RELATED"/>
    <property type="match status" value="1"/>
</dbReference>
<keyword evidence="3" id="KW-0813">Transport</keyword>
<evidence type="ECO:0000256" key="10">
    <source>
        <dbReference type="SAM" id="MobiDB-lite"/>
    </source>
</evidence>
<evidence type="ECO:0000256" key="5">
    <source>
        <dbReference type="ARBA" id="ARBA00022519"/>
    </source>
</evidence>
<dbReference type="InterPro" id="IPR006260">
    <property type="entry name" value="TonB/TolA_C"/>
</dbReference>
<dbReference type="Proteomes" id="UP000706039">
    <property type="component" value="Unassembled WGS sequence"/>
</dbReference>
<evidence type="ECO:0000256" key="6">
    <source>
        <dbReference type="ARBA" id="ARBA00022692"/>
    </source>
</evidence>
<dbReference type="Pfam" id="PF03544">
    <property type="entry name" value="TonB_C"/>
    <property type="match status" value="1"/>
</dbReference>
<evidence type="ECO:0000313" key="12">
    <source>
        <dbReference type="EMBL" id="MBY8823441.1"/>
    </source>
</evidence>
<keyword evidence="7" id="KW-0653">Protein transport</keyword>
<evidence type="ECO:0000256" key="1">
    <source>
        <dbReference type="ARBA" id="ARBA00004383"/>
    </source>
</evidence>
<feature type="domain" description="TonB C-terminal" evidence="11">
    <location>
        <begin position="193"/>
        <end position="286"/>
    </location>
</feature>
<keyword evidence="13" id="KW-1185">Reference proteome</keyword>
<dbReference type="PANTHER" id="PTHR33446:SF2">
    <property type="entry name" value="PROTEIN TONB"/>
    <property type="match status" value="1"/>
</dbReference>
<keyword evidence="4" id="KW-1003">Cell membrane</keyword>
<dbReference type="NCBIfam" id="TIGR01352">
    <property type="entry name" value="tonB_Cterm"/>
    <property type="match status" value="1"/>
</dbReference>
<dbReference type="Gene3D" id="3.30.1150.10">
    <property type="match status" value="1"/>
</dbReference>
<comment type="subcellular location">
    <subcellularLocation>
        <location evidence="1">Cell inner membrane</location>
        <topology evidence="1">Single-pass membrane protein</topology>
        <orientation evidence="1">Periplasmic side</orientation>
    </subcellularLocation>
</comment>
<evidence type="ECO:0000256" key="4">
    <source>
        <dbReference type="ARBA" id="ARBA00022475"/>
    </source>
</evidence>
<organism evidence="12 13">
    <name type="scientific">Sphingomonas colocasiae</name>
    <dbReference type="NCBI Taxonomy" id="1848973"/>
    <lineage>
        <taxon>Bacteria</taxon>
        <taxon>Pseudomonadati</taxon>
        <taxon>Pseudomonadota</taxon>
        <taxon>Alphaproteobacteria</taxon>
        <taxon>Sphingomonadales</taxon>
        <taxon>Sphingomonadaceae</taxon>
        <taxon>Sphingomonas</taxon>
    </lineage>
</organism>
<dbReference type="InterPro" id="IPR037682">
    <property type="entry name" value="TonB_C"/>
</dbReference>
<keyword evidence="8" id="KW-1133">Transmembrane helix</keyword>
<name>A0ABS7PQH3_9SPHN</name>
<proteinExistence type="inferred from homology"/>
<accession>A0ABS7PQH3</accession>
<reference evidence="12 13" key="1">
    <citation type="submission" date="2021-08" db="EMBL/GenBank/DDBJ databases">
        <authorList>
            <person name="Tuo L."/>
        </authorList>
    </citation>
    <scope>NUCLEOTIDE SEQUENCE [LARGE SCALE GENOMIC DNA]</scope>
    <source>
        <strain evidence="12 13">JCM 31229</strain>
    </source>
</reference>
<dbReference type="RefSeq" id="WP_222990548.1">
    <property type="nucleotide sequence ID" value="NZ_JAINVV010000006.1"/>
</dbReference>
<protein>
    <submittedName>
        <fullName evidence="12">Energy transducer TonB</fullName>
    </submittedName>
</protein>
<evidence type="ECO:0000256" key="3">
    <source>
        <dbReference type="ARBA" id="ARBA00022448"/>
    </source>
</evidence>
<gene>
    <name evidence="12" type="ORF">K7G82_14145</name>
</gene>